<dbReference type="PANTHER" id="PTHR36845">
    <property type="entry name" value="HYDROLASE, PUTATIVE (AFU_ORTHOLOGUE AFUA_7G05090)-RELATED"/>
    <property type="match status" value="1"/>
</dbReference>
<keyword evidence="1 4" id="KW-0378">Hydrolase</keyword>
<keyword evidence="5" id="KW-1185">Reference proteome</keyword>
<sequence>MQLKPFATCLFSAVFVFACTSEAPQKDSTSASTSGSAAVLQEPIAETADLSQGIGDTNIAFCSALLDKAENQLDGFRKHYTDPSNIPRSYSTTVRYATPDDWTSGFVAGSFWYMYEHTQDESWLASAQEWTHALEQQQFNEGTHDLGFMMYNSYGNALRLTDKTDYVPIIIQTANSLMTRYNPTVGATRSWDFGDWEFPVIIDNMMNLELLFEATKLSGDAVFKEAAISHATVTMNNHFRPDYSSYHLVDYSTETGDAIHKQTYQGIADDSDWARGQGWGAYGYTMMYRYTQDQRFLTLAQNITEFYLNHPNMPDDLVPYFDFDAIDDETVENYRDSSTAALMASALLELASYVNEADAARYRLAAINMLKSLSTPEYLAVQGENAHFLLKQATGNYPGGYELSAAINYADYYYLEALVRCKNGG</sequence>
<feature type="chain" id="PRO_5045927717" evidence="3">
    <location>
        <begin position="19"/>
        <end position="425"/>
    </location>
</feature>
<organism evidence="4 5">
    <name type="scientific">Glaciecola siphonariae</name>
    <dbReference type="NCBI Taxonomy" id="521012"/>
    <lineage>
        <taxon>Bacteria</taxon>
        <taxon>Pseudomonadati</taxon>
        <taxon>Pseudomonadota</taxon>
        <taxon>Gammaproteobacteria</taxon>
        <taxon>Alteromonadales</taxon>
        <taxon>Alteromonadaceae</taxon>
        <taxon>Glaciecola</taxon>
    </lineage>
</organism>
<dbReference type="Gene3D" id="1.50.10.10">
    <property type="match status" value="1"/>
</dbReference>
<dbReference type="InterPro" id="IPR052369">
    <property type="entry name" value="UG_Glycosaminoglycan_Hydrolase"/>
</dbReference>
<protein>
    <submittedName>
        <fullName evidence="4">Glycoside hydrolase family 88 protein</fullName>
    </submittedName>
</protein>
<keyword evidence="3" id="KW-0732">Signal</keyword>
<accession>A0ABV9M0R6</accession>
<dbReference type="Proteomes" id="UP001595897">
    <property type="component" value="Unassembled WGS sequence"/>
</dbReference>
<name>A0ABV9M0R6_9ALTE</name>
<comment type="caution">
    <text evidence="4">The sequence shown here is derived from an EMBL/GenBank/DDBJ whole genome shotgun (WGS) entry which is preliminary data.</text>
</comment>
<feature type="signal peptide" evidence="3">
    <location>
        <begin position="1"/>
        <end position="18"/>
    </location>
</feature>
<evidence type="ECO:0000313" key="5">
    <source>
        <dbReference type="Proteomes" id="UP001595897"/>
    </source>
</evidence>
<evidence type="ECO:0000256" key="3">
    <source>
        <dbReference type="SAM" id="SignalP"/>
    </source>
</evidence>
<reference evidence="5" key="1">
    <citation type="journal article" date="2019" name="Int. J. Syst. Evol. Microbiol.">
        <title>The Global Catalogue of Microorganisms (GCM) 10K type strain sequencing project: providing services to taxonomists for standard genome sequencing and annotation.</title>
        <authorList>
            <consortium name="The Broad Institute Genomics Platform"/>
            <consortium name="The Broad Institute Genome Sequencing Center for Infectious Disease"/>
            <person name="Wu L."/>
            <person name="Ma J."/>
        </authorList>
    </citation>
    <scope>NUCLEOTIDE SEQUENCE [LARGE SCALE GENOMIC DNA]</scope>
    <source>
        <strain evidence="5">KACC 12507</strain>
    </source>
</reference>
<dbReference type="InterPro" id="IPR008928">
    <property type="entry name" value="6-hairpin_glycosidase_sf"/>
</dbReference>
<dbReference type="RefSeq" id="WP_382410513.1">
    <property type="nucleotide sequence ID" value="NZ_JBHSGU010000025.1"/>
</dbReference>
<dbReference type="InterPro" id="IPR012341">
    <property type="entry name" value="6hp_glycosidase-like_sf"/>
</dbReference>
<gene>
    <name evidence="4" type="ORF">ACFO4O_16460</name>
</gene>
<evidence type="ECO:0000256" key="2">
    <source>
        <dbReference type="ARBA" id="ARBA00038358"/>
    </source>
</evidence>
<comment type="similarity">
    <text evidence="2">Belongs to the glycosyl hydrolase 88 family.</text>
</comment>
<dbReference type="GO" id="GO:0016787">
    <property type="term" value="F:hydrolase activity"/>
    <property type="evidence" value="ECO:0007669"/>
    <property type="project" value="UniProtKB-KW"/>
</dbReference>
<dbReference type="Pfam" id="PF07470">
    <property type="entry name" value="Glyco_hydro_88"/>
    <property type="match status" value="1"/>
</dbReference>
<dbReference type="PANTHER" id="PTHR36845:SF1">
    <property type="entry name" value="HYDROLASE, PUTATIVE (AFU_ORTHOLOGUE AFUA_7G05090)-RELATED"/>
    <property type="match status" value="1"/>
</dbReference>
<dbReference type="PROSITE" id="PS51257">
    <property type="entry name" value="PROKAR_LIPOPROTEIN"/>
    <property type="match status" value="1"/>
</dbReference>
<dbReference type="EMBL" id="JBHSGU010000025">
    <property type="protein sequence ID" value="MFC4701746.1"/>
    <property type="molecule type" value="Genomic_DNA"/>
</dbReference>
<evidence type="ECO:0000313" key="4">
    <source>
        <dbReference type="EMBL" id="MFC4701746.1"/>
    </source>
</evidence>
<proteinExistence type="inferred from homology"/>
<dbReference type="SUPFAM" id="SSF48208">
    <property type="entry name" value="Six-hairpin glycosidases"/>
    <property type="match status" value="1"/>
</dbReference>
<evidence type="ECO:0000256" key="1">
    <source>
        <dbReference type="ARBA" id="ARBA00022801"/>
    </source>
</evidence>
<dbReference type="InterPro" id="IPR010905">
    <property type="entry name" value="Glyco_hydro_88"/>
</dbReference>